<evidence type="ECO:0000256" key="1">
    <source>
        <dbReference type="SAM" id="SignalP"/>
    </source>
</evidence>
<accession>A0ABX1JTE9</accession>
<feature type="non-terminal residue" evidence="2">
    <location>
        <position position="113"/>
    </location>
</feature>
<keyword evidence="1" id="KW-0732">Signal</keyword>
<dbReference type="GO" id="GO:0016787">
    <property type="term" value="F:hydrolase activity"/>
    <property type="evidence" value="ECO:0007669"/>
    <property type="project" value="UniProtKB-KW"/>
</dbReference>
<dbReference type="InterPro" id="IPR006311">
    <property type="entry name" value="TAT_signal"/>
</dbReference>
<dbReference type="EMBL" id="JAAZSR010000619">
    <property type="protein sequence ID" value="NKX52600.1"/>
    <property type="molecule type" value="Genomic_DNA"/>
</dbReference>
<dbReference type="Proteomes" id="UP000523795">
    <property type="component" value="Unassembled WGS sequence"/>
</dbReference>
<keyword evidence="2" id="KW-0378">Hydrolase</keyword>
<comment type="caution">
    <text evidence="2">The sequence shown here is derived from an EMBL/GenBank/DDBJ whole genome shotgun (WGS) entry which is preliminary data.</text>
</comment>
<feature type="chain" id="PRO_5046954402" evidence="1">
    <location>
        <begin position="37"/>
        <end position="113"/>
    </location>
</feature>
<dbReference type="NCBIfam" id="TIGR01409">
    <property type="entry name" value="TAT_signal_seq"/>
    <property type="match status" value="1"/>
</dbReference>
<evidence type="ECO:0000313" key="3">
    <source>
        <dbReference type="Proteomes" id="UP000523795"/>
    </source>
</evidence>
<protein>
    <submittedName>
        <fullName evidence="2">Serine hydrolase</fullName>
    </submittedName>
</protein>
<dbReference type="InterPro" id="IPR019546">
    <property type="entry name" value="TAT_signal_bac_arc"/>
</dbReference>
<keyword evidence="3" id="KW-1185">Reference proteome</keyword>
<sequence length="113" mass="11534">MAGTSFVSPGRRTLLKTIGAGAAGLAVLPLAPPAHAAVPAAASLLPEPPQHVPPLLDRRKVDVALAGLDGSVNHAMETTGVPGVAVAVVYRDQVLYSRGFGVREAGRPEKVDP</sequence>
<reference evidence="2 3" key="1">
    <citation type="submission" date="2020-04" db="EMBL/GenBank/DDBJ databases">
        <authorList>
            <person name="Liu S."/>
        </authorList>
    </citation>
    <scope>NUCLEOTIDE SEQUENCE [LARGE SCALE GENOMIC DNA]</scope>
    <source>
        <strain evidence="2 3">CGMCC 1.15091</strain>
    </source>
</reference>
<organism evidence="2 3">
    <name type="scientific">Arthrobacter deserti</name>
    <dbReference type="NCBI Taxonomy" id="1742687"/>
    <lineage>
        <taxon>Bacteria</taxon>
        <taxon>Bacillati</taxon>
        <taxon>Actinomycetota</taxon>
        <taxon>Actinomycetes</taxon>
        <taxon>Micrococcales</taxon>
        <taxon>Micrococcaceae</taxon>
        <taxon>Arthrobacter</taxon>
    </lineage>
</organism>
<gene>
    <name evidence="2" type="ORF">HER39_18890</name>
</gene>
<feature type="signal peptide" evidence="1">
    <location>
        <begin position="1"/>
        <end position="36"/>
    </location>
</feature>
<dbReference type="SUPFAM" id="SSF56601">
    <property type="entry name" value="beta-lactamase/transpeptidase-like"/>
    <property type="match status" value="1"/>
</dbReference>
<evidence type="ECO:0000313" key="2">
    <source>
        <dbReference type="EMBL" id="NKX52600.1"/>
    </source>
</evidence>
<dbReference type="InterPro" id="IPR012338">
    <property type="entry name" value="Beta-lactam/transpept-like"/>
</dbReference>
<dbReference type="Gene3D" id="3.40.710.10">
    <property type="entry name" value="DD-peptidase/beta-lactamase superfamily"/>
    <property type="match status" value="1"/>
</dbReference>
<name>A0ABX1JTE9_9MICC</name>
<dbReference type="PROSITE" id="PS51318">
    <property type="entry name" value="TAT"/>
    <property type="match status" value="1"/>
</dbReference>
<proteinExistence type="predicted"/>